<keyword evidence="2" id="KW-0732">Signal</keyword>
<feature type="signal peptide" evidence="2">
    <location>
        <begin position="1"/>
        <end position="17"/>
    </location>
</feature>
<dbReference type="Proteomes" id="UP001178743">
    <property type="component" value="Chromosome"/>
</dbReference>
<evidence type="ECO:0000256" key="2">
    <source>
        <dbReference type="SAM" id="SignalP"/>
    </source>
</evidence>
<protein>
    <submittedName>
        <fullName evidence="4">Immunoglobulin protease MIP</fullName>
    </submittedName>
</protein>
<evidence type="ECO:0000313" key="5">
    <source>
        <dbReference type="Proteomes" id="UP001178743"/>
    </source>
</evidence>
<keyword evidence="4" id="KW-0645">Protease</keyword>
<dbReference type="AlphaFoldDB" id="A0AAX3TFD0"/>
<gene>
    <name evidence="4" type="primary">migP2</name>
    <name evidence="4" type="ORF">MFERI14822_00300</name>
</gene>
<reference evidence="4" key="1">
    <citation type="submission" date="2022-06" db="EMBL/GenBank/DDBJ databases">
        <title>Comparative genomic analysis of Mycoplasma feriruminatoris and the Mycoplasma mycoides cluster.</title>
        <authorList>
            <person name="Baby V."/>
            <person name="Ambroset C."/>
            <person name="Gaurivaud P."/>
            <person name="Boury C."/>
            <person name="Guichoux E."/>
            <person name="Lartigue C."/>
            <person name="Tardy F."/>
            <person name="Sirand-Pugnet P."/>
        </authorList>
    </citation>
    <scope>NUCLEOTIDE SEQUENCE</scope>
    <source>
        <strain evidence="4">L14822</strain>
    </source>
</reference>
<dbReference type="NCBIfam" id="NF045841">
    <property type="entry name" value="Ig_SerProt_MIP"/>
    <property type="match status" value="1"/>
</dbReference>
<keyword evidence="4" id="KW-0378">Hydrolase</keyword>
<evidence type="ECO:0000313" key="4">
    <source>
        <dbReference type="EMBL" id="WFQ92522.1"/>
    </source>
</evidence>
<dbReference type="NCBIfam" id="NF045842">
    <property type="entry name" value="MIP_near_MIB"/>
    <property type="match status" value="1"/>
</dbReference>
<dbReference type="EMBL" id="CP104008">
    <property type="protein sequence ID" value="WFQ92522.1"/>
    <property type="molecule type" value="Genomic_DNA"/>
</dbReference>
<dbReference type="PROSITE" id="PS51257">
    <property type="entry name" value="PROKAR_LIPOPROTEIN"/>
    <property type="match status" value="1"/>
</dbReference>
<dbReference type="GO" id="GO:0006508">
    <property type="term" value="P:proteolysis"/>
    <property type="evidence" value="ECO:0007669"/>
    <property type="project" value="UniProtKB-KW"/>
</dbReference>
<evidence type="ECO:0000259" key="3">
    <source>
        <dbReference type="Pfam" id="PF01732"/>
    </source>
</evidence>
<organism evidence="4 5">
    <name type="scientific">Mycoplasma feriruminatoris</name>
    <dbReference type="NCBI Taxonomy" id="1179777"/>
    <lineage>
        <taxon>Bacteria</taxon>
        <taxon>Bacillati</taxon>
        <taxon>Mycoplasmatota</taxon>
        <taxon>Mollicutes</taxon>
        <taxon>Mycoplasmataceae</taxon>
        <taxon>Mycoplasma</taxon>
    </lineage>
</organism>
<evidence type="ECO:0000256" key="1">
    <source>
        <dbReference type="SAM" id="Coils"/>
    </source>
</evidence>
<name>A0AAX3TFD0_9MOLU</name>
<sequence>MRSLNKLLVLLSSSTLALPLTLLVACTSSKPVSKPIDDNEFLTVVRSIKNEDDLLKYADLKFKDSRGSYISKGDVVPTQLERHQVEITFKDKYKNQILAEVTNVKPKTNDSNNAFAIINNATIFIQFINAKTNKPESINLEITGLNTNNTVDASGNRNDNTLGYFGGSEGYDKYARMDQKGRFKYDNDIYVGSLERQIGHGSKPIDLKAYRGLETSKENIAKFDEKANSINFDTYYNAALKGFTLPVYDQSGKVTGLQINDGPEVNKGPSTVDSLGREQYKTNGLARTIPNDVYRTAAIQTFQVNFTGWKDYAAEIEEAEDNIALFESWDNNRIKNYIDTQLEQLKKNYEYEVEQIDKQIQSTDKSYTGILAELNKKKEKLNTEHENDRRQISRLGKDKNSLIKWQQELINKYKSKKNEKQSQSSISGTMWIMDYLKEENNNNNPTKFYFGTNSHVAKAIKYDLVSFSLTRLNSDIKVGQTFDLNGFDRNFTKFVFKPSNGKKLNDAVTTIFHATDFIKEKSNPLKFLEPSQMAKYKDAGIFADFAVIEVDFAKLLTNSDYQHSVWSASQDITNNYTKDQNKLISSITNDYASEKSKKVQFTSESLLDKTTYEKFDRKLDFNPNDRKELEDYKKLESLYILGYPTSNEDYFLDKYEDDKQLERKKYDFSLWVNSEYKYYKNLVKKEGTPSSFNDYETEKGNFLSYQIGYRTFIDKPGLTDAFLAAHRVGKKLYTLNNGDNGKSKKYFNYGLEILPRFYAPAGGASGSSVRTKDNKLLAVYHASNNVAKTGLAAVFRSNGHSYNDLFGKYKLGQYDLIYGEGEDQETGKSYREAMQLKYKDKKSALFNDGFNNIPEEFKFKKSTK</sequence>
<keyword evidence="1" id="KW-0175">Coiled coil</keyword>
<dbReference type="GO" id="GO:0008233">
    <property type="term" value="F:peptidase activity"/>
    <property type="evidence" value="ECO:0007669"/>
    <property type="project" value="UniProtKB-KW"/>
</dbReference>
<proteinExistence type="predicted"/>
<feature type="coiled-coil region" evidence="1">
    <location>
        <begin position="371"/>
        <end position="398"/>
    </location>
</feature>
<dbReference type="Pfam" id="PF01732">
    <property type="entry name" value="Mycop_pep_DUF31"/>
    <property type="match status" value="1"/>
</dbReference>
<accession>A0AAX3TFD0</accession>
<feature type="domain" description="DUF31" evidence="3">
    <location>
        <begin position="291"/>
        <end position="782"/>
    </location>
</feature>
<dbReference type="RefSeq" id="WP_278307669.1">
    <property type="nucleotide sequence ID" value="NZ_CP104008.1"/>
</dbReference>
<feature type="chain" id="PRO_5043847673" evidence="2">
    <location>
        <begin position="18"/>
        <end position="864"/>
    </location>
</feature>
<dbReference type="InterPro" id="IPR022382">
    <property type="entry name" value="Mycoplasma_peptidase_DUF31"/>
</dbReference>